<feature type="region of interest" description="Disordered" evidence="1">
    <location>
        <begin position="1"/>
        <end position="45"/>
    </location>
</feature>
<name>A0A3Q9RK59_9BACI</name>
<dbReference type="EMBL" id="CP026095">
    <property type="protein sequence ID" value="AZV41140.1"/>
    <property type="molecule type" value="Genomic_DNA"/>
</dbReference>
<feature type="compositionally biased region" description="Low complexity" evidence="1">
    <location>
        <begin position="23"/>
        <end position="36"/>
    </location>
</feature>
<protein>
    <submittedName>
        <fullName evidence="2">Thiamine pyrophosphate enzyme-like protein</fullName>
    </submittedName>
</protein>
<accession>A0A3Q9RK59</accession>
<reference evidence="2 3" key="1">
    <citation type="submission" date="2018-01" db="EMBL/GenBank/DDBJ databases">
        <title>Bacillus asahii Genome sequencing and assembly.</title>
        <authorList>
            <person name="Jiang H."/>
            <person name="Feng Y."/>
            <person name="Zhao F."/>
            <person name="Lin X."/>
        </authorList>
    </citation>
    <scope>NUCLEOTIDE SEQUENCE [LARGE SCALE GENOMIC DNA]</scope>
    <source>
        <strain evidence="2 3">OM18</strain>
    </source>
</reference>
<dbReference type="KEGG" id="pasa:BAOM_0484"/>
<proteinExistence type="predicted"/>
<sequence length="45" mass="4918">MNTGVQRSGTTPKWSWTQMTPLGNNSNGKSQNGNRGENLKLLKGE</sequence>
<organism evidence="2 3">
    <name type="scientific">Peribacillus asahii</name>
    <dbReference type="NCBI Taxonomy" id="228899"/>
    <lineage>
        <taxon>Bacteria</taxon>
        <taxon>Bacillati</taxon>
        <taxon>Bacillota</taxon>
        <taxon>Bacilli</taxon>
        <taxon>Bacillales</taxon>
        <taxon>Bacillaceae</taxon>
        <taxon>Peribacillus</taxon>
    </lineage>
</organism>
<dbReference type="Proteomes" id="UP000283095">
    <property type="component" value="Chromosome"/>
</dbReference>
<gene>
    <name evidence="2" type="ORF">BAOM_0484</name>
</gene>
<dbReference type="AlphaFoldDB" id="A0A3Q9RK59"/>
<feature type="compositionally biased region" description="Polar residues" evidence="1">
    <location>
        <begin position="1"/>
        <end position="22"/>
    </location>
</feature>
<evidence type="ECO:0000313" key="3">
    <source>
        <dbReference type="Proteomes" id="UP000283095"/>
    </source>
</evidence>
<evidence type="ECO:0000313" key="2">
    <source>
        <dbReference type="EMBL" id="AZV41140.1"/>
    </source>
</evidence>
<evidence type="ECO:0000256" key="1">
    <source>
        <dbReference type="SAM" id="MobiDB-lite"/>
    </source>
</evidence>